<dbReference type="InterPro" id="IPR050221">
    <property type="entry name" value="26S_Proteasome_ATPase"/>
</dbReference>
<reference evidence="5 6" key="1">
    <citation type="submission" date="2014-01" db="EMBL/GenBank/DDBJ databases">
        <title>Full genme sequencing of cellulolytic bacterium Gynuella sunshinyii YC6258T gen. nov., sp. nov.</title>
        <authorList>
            <person name="Khan H."/>
            <person name="Chung E.J."/>
            <person name="Chung Y.R."/>
        </authorList>
    </citation>
    <scope>NUCLEOTIDE SEQUENCE [LARGE SCALE GENOMIC DNA]</scope>
    <source>
        <strain evidence="5 6">YC6258</strain>
    </source>
</reference>
<keyword evidence="6" id="KW-1185">Reference proteome</keyword>
<dbReference type="KEGG" id="gsn:YC6258_02225"/>
<dbReference type="OrthoDB" id="9809379at2"/>
<evidence type="ECO:0000256" key="3">
    <source>
        <dbReference type="ARBA" id="ARBA00022840"/>
    </source>
</evidence>
<dbReference type="AlphaFoldDB" id="A0A0C5VLR9"/>
<evidence type="ECO:0000256" key="1">
    <source>
        <dbReference type="ARBA" id="ARBA00006914"/>
    </source>
</evidence>
<keyword evidence="2" id="KW-0547">Nucleotide-binding</keyword>
<organism evidence="5 6">
    <name type="scientific">Gynuella sunshinyii YC6258</name>
    <dbReference type="NCBI Taxonomy" id="1445510"/>
    <lineage>
        <taxon>Bacteria</taxon>
        <taxon>Pseudomonadati</taxon>
        <taxon>Pseudomonadota</taxon>
        <taxon>Gammaproteobacteria</taxon>
        <taxon>Oceanospirillales</taxon>
        <taxon>Saccharospirillaceae</taxon>
        <taxon>Gynuella</taxon>
    </lineage>
</organism>
<dbReference type="InterPro" id="IPR003959">
    <property type="entry name" value="ATPase_AAA_core"/>
</dbReference>
<dbReference type="PANTHER" id="PTHR23073">
    <property type="entry name" value="26S PROTEASOME REGULATORY SUBUNIT"/>
    <property type="match status" value="1"/>
</dbReference>
<dbReference type="PATRIC" id="fig|1445510.3.peg.2184"/>
<protein>
    <submittedName>
        <fullName evidence="5">ATPase of the AAA+ class</fullName>
    </submittedName>
</protein>
<dbReference type="GO" id="GO:0016887">
    <property type="term" value="F:ATP hydrolysis activity"/>
    <property type="evidence" value="ECO:0007669"/>
    <property type="project" value="InterPro"/>
</dbReference>
<dbReference type="Pfam" id="PF00004">
    <property type="entry name" value="AAA"/>
    <property type="match status" value="1"/>
</dbReference>
<dbReference type="HOGENOM" id="CLU_016564_0_0_6"/>
<dbReference type="GO" id="GO:0005524">
    <property type="term" value="F:ATP binding"/>
    <property type="evidence" value="ECO:0007669"/>
    <property type="project" value="UniProtKB-KW"/>
</dbReference>
<dbReference type="Proteomes" id="UP000032266">
    <property type="component" value="Chromosome"/>
</dbReference>
<accession>A0A0C5VLR9</accession>
<dbReference type="STRING" id="1445510.YC6258_02225"/>
<dbReference type="RefSeq" id="WP_052830198.1">
    <property type="nucleotide sequence ID" value="NZ_CP007142.1"/>
</dbReference>
<sequence length="650" mass="73042">MNRAPDQVQIEQQLAASLYRLGTVLSEQADIEVIRSHHRIFMETLRQLSCCSPFERLNTTFKIDKKSRYLLTLAYICTMEPDAITSFLNTSWYEQGPSLSLYRATHLLTDTLPSSQASTLDWLNSPLRRWHLITANGPVSHSLHLDETVLRTLAGLSSGIEQTTLPATLNTGHAICYSNQLQQTTAPIITIDCGNPDERLHWILSKAATLGHDRCIILDTPEIPDNEQLRYLLRDIALDNSDPFIYWPQGAAMCQIRPALTGILDDWRQLNTGCIVCDQPEPSTAGDAAYYRSLLTATFTPVNCPQPDEPTRCGLWQQLGQNIGNNGLTMEQAQWLARLYPFMPGRIAQICQSAEELDDNETLLTQLQHACLTQYQSEHPQLATLSPPGVSWTDMVLTANTRQQLQELILRVRYSSELSQQLTRFKPGLQALFWGKPGTGKSMAAEAMAAELVLPLYKINLANVASKWIGESEKHLASLFDQAERQHAILLFDEADAIFGRRSEISSSHDKHANMGVSYLLQRMEHYQGLLLLSTNFKSNLDEAFLRRLHSVIEFPLPDISTRLSLWQHALRGQYQPATNIGLDSLAAAFEFSPAQIANIAELAMLYCLAEQHTRISADILARAILRELDKHNAGYLAIQKVNQWLKGQQ</sequence>
<comment type="similarity">
    <text evidence="1">Belongs to the AAA ATPase family.</text>
</comment>
<dbReference type="Gene3D" id="3.40.50.300">
    <property type="entry name" value="P-loop containing nucleotide triphosphate hydrolases"/>
    <property type="match status" value="1"/>
</dbReference>
<dbReference type="SMART" id="SM00382">
    <property type="entry name" value="AAA"/>
    <property type="match status" value="1"/>
</dbReference>
<dbReference type="InterPro" id="IPR003593">
    <property type="entry name" value="AAA+_ATPase"/>
</dbReference>
<keyword evidence="3" id="KW-0067">ATP-binding</keyword>
<evidence type="ECO:0000313" key="5">
    <source>
        <dbReference type="EMBL" id="AJQ94263.1"/>
    </source>
</evidence>
<dbReference type="SUPFAM" id="SSF52540">
    <property type="entry name" value="P-loop containing nucleoside triphosphate hydrolases"/>
    <property type="match status" value="1"/>
</dbReference>
<gene>
    <name evidence="5" type="ORF">YC6258_02225</name>
</gene>
<evidence type="ECO:0000256" key="2">
    <source>
        <dbReference type="ARBA" id="ARBA00022741"/>
    </source>
</evidence>
<dbReference type="CDD" id="cd19481">
    <property type="entry name" value="RecA-like_protease"/>
    <property type="match status" value="1"/>
</dbReference>
<name>A0A0C5VLR9_9GAMM</name>
<dbReference type="InterPro" id="IPR027417">
    <property type="entry name" value="P-loop_NTPase"/>
</dbReference>
<feature type="domain" description="AAA+ ATPase" evidence="4">
    <location>
        <begin position="427"/>
        <end position="559"/>
    </location>
</feature>
<proteinExistence type="inferred from homology"/>
<dbReference type="EMBL" id="CP007142">
    <property type="protein sequence ID" value="AJQ94263.1"/>
    <property type="molecule type" value="Genomic_DNA"/>
</dbReference>
<evidence type="ECO:0000313" key="6">
    <source>
        <dbReference type="Proteomes" id="UP000032266"/>
    </source>
</evidence>
<evidence type="ECO:0000259" key="4">
    <source>
        <dbReference type="SMART" id="SM00382"/>
    </source>
</evidence>